<dbReference type="InterPro" id="IPR036291">
    <property type="entry name" value="NAD(P)-bd_dom_sf"/>
</dbReference>
<dbReference type="RefSeq" id="WP_008833985.1">
    <property type="nucleotide sequence ID" value="NZ_AHAM01000020.1"/>
</dbReference>
<dbReference type="InterPro" id="IPR050707">
    <property type="entry name" value="HTH_MetabolicPath_Reg"/>
</dbReference>
<dbReference type="Proteomes" id="UP000003250">
    <property type="component" value="Unassembled WGS sequence"/>
</dbReference>
<dbReference type="Pfam" id="PF22725">
    <property type="entry name" value="GFO_IDH_MocA_C3"/>
    <property type="match status" value="1"/>
</dbReference>
<dbReference type="SMART" id="SM00346">
    <property type="entry name" value="HTH_ICLR"/>
    <property type="match status" value="1"/>
</dbReference>
<sequence>MADIRIGLVGAGLIGMTHMETIARTDGFRLTGIVDPGPNAAGIAKAHGVPLHSSVEAMIAAGGADGVIVATPNELHVSISALLLEAGLPVLVEKPIANTVAEAAALLAVAERTGVPLLIGHHRRHNPIIRAAKKAISEGAIGSLVMASVICSLYKGGNYFDVAWRRQPGVGGPLLINLIHEIDLMRHFFGGVASVSAISSNAARGFEVEDTAAAILRFENGGLASLTVSDAAVGPWAWDLSAGENIERFPAHPVQSHFFAGSDGGLSLPDLTYWSHRGEKSWTHTLERKSLAIEAEDPYGADKAFRRGDRGPRRAAGFGDRSREKPRHHRCDPPGGRERARNTGRGHFRPPRQYGASGMTSVLERSLGILELLSENAEGLSVSTIANRLGLPPSAAHRLLNELARFGYVRQDRAQGDYSLTIKLAAMGLSFLGQSGVTDIAQPILDRLAAASGELIRLSVLDDRKLVWVAVAQGATAGLRYDPGQEQGVVLHLASTAGGQAFLSALDDEEALMMVAEQGFVPRLQTPGPKAPKTATELLARLADTRQRGYSVAVDSYIVGMAAMAVPVRMSQQDTVIGALSIAGPAARLTPERMKELAAPLQAAAIELSQASSASRFFRRARSLSPDALETESLSG</sequence>
<dbReference type="CDD" id="cd00090">
    <property type="entry name" value="HTH_ARSR"/>
    <property type="match status" value="1"/>
</dbReference>
<dbReference type="InterPro" id="IPR036390">
    <property type="entry name" value="WH_DNA-bd_sf"/>
</dbReference>
<gene>
    <name evidence="7" type="ORF">MAXJ12_01641</name>
</gene>
<dbReference type="InterPro" id="IPR036388">
    <property type="entry name" value="WH-like_DNA-bd_sf"/>
</dbReference>
<dbReference type="Gene3D" id="3.40.50.720">
    <property type="entry name" value="NAD(P)-binding Rossmann-like Domain"/>
    <property type="match status" value="1"/>
</dbReference>
<dbReference type="InterPro" id="IPR029016">
    <property type="entry name" value="GAF-like_dom_sf"/>
</dbReference>
<dbReference type="EMBL" id="AHAM01000020">
    <property type="protein sequence ID" value="EHK59083.1"/>
    <property type="molecule type" value="Genomic_DNA"/>
</dbReference>
<evidence type="ECO:0000313" key="7">
    <source>
        <dbReference type="EMBL" id="EHK59083.1"/>
    </source>
</evidence>
<dbReference type="InterPro" id="IPR011991">
    <property type="entry name" value="ArsR-like_HTH"/>
</dbReference>
<feature type="domain" description="IclR-ED" evidence="6">
    <location>
        <begin position="423"/>
        <end position="614"/>
    </location>
</feature>
<dbReference type="PATRIC" id="fig|1107882.3.peg.326"/>
<dbReference type="SUPFAM" id="SSF55781">
    <property type="entry name" value="GAF domain-like"/>
    <property type="match status" value="1"/>
</dbReference>
<evidence type="ECO:0000256" key="2">
    <source>
        <dbReference type="ARBA" id="ARBA00023125"/>
    </source>
</evidence>
<dbReference type="InterPro" id="IPR014757">
    <property type="entry name" value="Tscrpt_reg_IclR_C"/>
</dbReference>
<keyword evidence="1" id="KW-0805">Transcription regulation</keyword>
<name>H0HJM3_9HYPH</name>
<dbReference type="PROSITE" id="PS51078">
    <property type="entry name" value="ICLR_ED"/>
    <property type="match status" value="1"/>
</dbReference>
<keyword evidence="2" id="KW-0238">DNA-binding</keyword>
<dbReference type="PANTHER" id="PTHR30136">
    <property type="entry name" value="HELIX-TURN-HELIX TRANSCRIPTIONAL REGULATOR, ICLR FAMILY"/>
    <property type="match status" value="1"/>
</dbReference>
<dbReference type="OrthoDB" id="9792935at2"/>
<dbReference type="GO" id="GO:0003700">
    <property type="term" value="F:DNA-binding transcription factor activity"/>
    <property type="evidence" value="ECO:0007669"/>
    <property type="project" value="TreeGrafter"/>
</dbReference>
<proteinExistence type="predicted"/>
<accession>H0HJM3</accession>
<organism evidence="7 8">
    <name type="scientific">Mesorhizobium alhagi CCNWXJ12-2</name>
    <dbReference type="NCBI Taxonomy" id="1107882"/>
    <lineage>
        <taxon>Bacteria</taxon>
        <taxon>Pseudomonadati</taxon>
        <taxon>Pseudomonadota</taxon>
        <taxon>Alphaproteobacteria</taxon>
        <taxon>Hyphomicrobiales</taxon>
        <taxon>Phyllobacteriaceae</taxon>
        <taxon>Allomesorhizobium</taxon>
    </lineage>
</organism>
<evidence type="ECO:0000256" key="4">
    <source>
        <dbReference type="SAM" id="MobiDB-lite"/>
    </source>
</evidence>
<dbReference type="InterPro" id="IPR000683">
    <property type="entry name" value="Gfo/Idh/MocA-like_OxRdtase_N"/>
</dbReference>
<dbReference type="SUPFAM" id="SSF51735">
    <property type="entry name" value="NAD(P)-binding Rossmann-fold domains"/>
    <property type="match status" value="1"/>
</dbReference>
<dbReference type="GO" id="GO:0000166">
    <property type="term" value="F:nucleotide binding"/>
    <property type="evidence" value="ECO:0007669"/>
    <property type="project" value="InterPro"/>
</dbReference>
<feature type="compositionally biased region" description="Basic and acidic residues" evidence="4">
    <location>
        <begin position="331"/>
        <end position="341"/>
    </location>
</feature>
<evidence type="ECO:0000259" key="6">
    <source>
        <dbReference type="PROSITE" id="PS51078"/>
    </source>
</evidence>
<dbReference type="SUPFAM" id="SSF55347">
    <property type="entry name" value="Glyceraldehyde-3-phosphate dehydrogenase-like, C-terminal domain"/>
    <property type="match status" value="1"/>
</dbReference>
<protein>
    <submittedName>
        <fullName evidence="7">Oxidoreductase</fullName>
    </submittedName>
</protein>
<evidence type="ECO:0000256" key="3">
    <source>
        <dbReference type="ARBA" id="ARBA00023163"/>
    </source>
</evidence>
<dbReference type="PANTHER" id="PTHR30136:SF35">
    <property type="entry name" value="HTH-TYPE TRANSCRIPTIONAL REGULATOR RV1719"/>
    <property type="match status" value="1"/>
</dbReference>
<evidence type="ECO:0000259" key="5">
    <source>
        <dbReference type="PROSITE" id="PS51077"/>
    </source>
</evidence>
<dbReference type="InterPro" id="IPR005471">
    <property type="entry name" value="Tscrpt_reg_IclR_N"/>
</dbReference>
<dbReference type="Pfam" id="PF09339">
    <property type="entry name" value="HTH_IclR"/>
    <property type="match status" value="1"/>
</dbReference>
<dbReference type="SUPFAM" id="SSF46785">
    <property type="entry name" value="Winged helix' DNA-binding domain"/>
    <property type="match status" value="1"/>
</dbReference>
<dbReference type="Pfam" id="PF01408">
    <property type="entry name" value="GFO_IDH_MocA"/>
    <property type="match status" value="1"/>
</dbReference>
<dbReference type="InterPro" id="IPR055170">
    <property type="entry name" value="GFO_IDH_MocA-like_dom"/>
</dbReference>
<dbReference type="GO" id="GO:0045892">
    <property type="term" value="P:negative regulation of DNA-templated transcription"/>
    <property type="evidence" value="ECO:0007669"/>
    <property type="project" value="TreeGrafter"/>
</dbReference>
<evidence type="ECO:0000256" key="1">
    <source>
        <dbReference type="ARBA" id="ARBA00023015"/>
    </source>
</evidence>
<dbReference type="Gene3D" id="3.30.360.10">
    <property type="entry name" value="Dihydrodipicolinate Reductase, domain 2"/>
    <property type="match status" value="1"/>
</dbReference>
<feature type="domain" description="HTH iclR-type" evidence="5">
    <location>
        <begin position="360"/>
        <end position="422"/>
    </location>
</feature>
<dbReference type="GO" id="GO:0003677">
    <property type="term" value="F:DNA binding"/>
    <property type="evidence" value="ECO:0007669"/>
    <property type="project" value="UniProtKB-KW"/>
</dbReference>
<reference evidence="7 8" key="1">
    <citation type="journal article" date="2012" name="J. Bacteriol.">
        <title>Draft Genome Sequence of Mesorhizobium alhagi CCNWXJ12-2T, a Novel Salt-Resistant Species Isolated from the Desert of Northwestern China.</title>
        <authorList>
            <person name="Zhou M."/>
            <person name="Chen W."/>
            <person name="Chen H."/>
            <person name="Wei G."/>
        </authorList>
    </citation>
    <scope>NUCLEOTIDE SEQUENCE [LARGE SCALE GENOMIC DNA]</scope>
    <source>
        <strain evidence="7 8">CCNWXJ12-2</strain>
    </source>
</reference>
<feature type="compositionally biased region" description="Basic and acidic residues" evidence="4">
    <location>
        <begin position="303"/>
        <end position="312"/>
    </location>
</feature>
<dbReference type="AlphaFoldDB" id="H0HJM3"/>
<dbReference type="Gene3D" id="1.10.10.10">
    <property type="entry name" value="Winged helix-like DNA-binding domain superfamily/Winged helix DNA-binding domain"/>
    <property type="match status" value="1"/>
</dbReference>
<keyword evidence="8" id="KW-1185">Reference proteome</keyword>
<dbReference type="PROSITE" id="PS51077">
    <property type="entry name" value="HTH_ICLR"/>
    <property type="match status" value="1"/>
</dbReference>
<dbReference type="Pfam" id="PF01614">
    <property type="entry name" value="IclR_C"/>
    <property type="match status" value="1"/>
</dbReference>
<feature type="region of interest" description="Disordered" evidence="4">
    <location>
        <begin position="302"/>
        <end position="356"/>
    </location>
</feature>
<evidence type="ECO:0000313" key="8">
    <source>
        <dbReference type="Proteomes" id="UP000003250"/>
    </source>
</evidence>
<keyword evidence="3" id="KW-0804">Transcription</keyword>
<dbReference type="FunFam" id="1.10.10.10:FF:000056">
    <property type="entry name" value="IclR family transcriptional regulator"/>
    <property type="match status" value="1"/>
</dbReference>
<dbReference type="Gene3D" id="3.30.450.40">
    <property type="match status" value="1"/>
</dbReference>